<dbReference type="EMBL" id="JAVRRL010000078">
    <property type="protein sequence ID" value="KAK5108753.1"/>
    <property type="molecule type" value="Genomic_DNA"/>
</dbReference>
<dbReference type="PIRSF" id="PIRSF038922">
    <property type="entry name" value="SRP72"/>
    <property type="match status" value="1"/>
</dbReference>
<name>A0AAN7YD83_9PEZI</name>
<comment type="caution">
    <text evidence="12">The sequence shown here is derived from an EMBL/GenBank/DDBJ whole genome shotgun (WGS) entry which is preliminary data.</text>
</comment>
<dbReference type="GO" id="GO:0008312">
    <property type="term" value="F:7S RNA binding"/>
    <property type="evidence" value="ECO:0007669"/>
    <property type="project" value="InterPro"/>
</dbReference>
<feature type="compositionally biased region" description="Basic and acidic residues" evidence="10">
    <location>
        <begin position="577"/>
        <end position="600"/>
    </location>
</feature>
<dbReference type="InterPro" id="IPR011990">
    <property type="entry name" value="TPR-like_helical_dom_sf"/>
</dbReference>
<dbReference type="InterPro" id="IPR031545">
    <property type="entry name" value="SRP72_TPR-like"/>
</dbReference>
<dbReference type="Pfam" id="PF17004">
    <property type="entry name" value="SRP_TPR_like"/>
    <property type="match status" value="1"/>
</dbReference>
<feature type="domain" description="Signal recognition particle SRP72 subunit RNA-binding" evidence="11">
    <location>
        <begin position="562"/>
        <end position="603"/>
    </location>
</feature>
<evidence type="ECO:0000256" key="2">
    <source>
        <dbReference type="ARBA" id="ARBA00004496"/>
    </source>
</evidence>
<evidence type="ECO:0000256" key="4">
    <source>
        <dbReference type="ARBA" id="ARBA00018350"/>
    </source>
</evidence>
<dbReference type="SUPFAM" id="SSF48452">
    <property type="entry name" value="TPR-like"/>
    <property type="match status" value="1"/>
</dbReference>
<evidence type="ECO:0000256" key="9">
    <source>
        <dbReference type="PIRNR" id="PIRNR038922"/>
    </source>
</evidence>
<evidence type="ECO:0000256" key="10">
    <source>
        <dbReference type="SAM" id="MobiDB-lite"/>
    </source>
</evidence>
<comment type="subcellular location">
    <subcellularLocation>
        <location evidence="2 9">Cytoplasm</location>
    </subcellularLocation>
    <subcellularLocation>
        <location evidence="1">Endoplasmic reticulum</location>
    </subcellularLocation>
</comment>
<dbReference type="InterPro" id="IPR026270">
    <property type="entry name" value="SRP72"/>
</dbReference>
<evidence type="ECO:0000256" key="3">
    <source>
        <dbReference type="ARBA" id="ARBA00007676"/>
    </source>
</evidence>
<keyword evidence="8 9" id="KW-0687">Ribonucleoprotein</keyword>
<proteinExistence type="inferred from homology"/>
<feature type="compositionally biased region" description="Gly residues" evidence="10">
    <location>
        <begin position="640"/>
        <end position="651"/>
    </location>
</feature>
<dbReference type="GO" id="GO:0006614">
    <property type="term" value="P:SRP-dependent cotranslational protein targeting to membrane"/>
    <property type="evidence" value="ECO:0007669"/>
    <property type="project" value="UniProtKB-UniRule"/>
</dbReference>
<protein>
    <recommendedName>
        <fullName evidence="4 9">Signal recognition particle subunit SRP72</fullName>
    </recommendedName>
</protein>
<dbReference type="GO" id="GO:0005783">
    <property type="term" value="C:endoplasmic reticulum"/>
    <property type="evidence" value="ECO:0007669"/>
    <property type="project" value="UniProtKB-SubCell"/>
</dbReference>
<accession>A0AAN7YD83</accession>
<sequence length="659" mass="71781">MATDLTTLLKRTQITDHDEILKTANNILKQKKNDPDAQHAKIVALLNLDRFDDAVHVFESSDKDLKEKARLEWAYALYKTGRAREAIDVARVADGEAGRGYKHVEAQAAYRTEDFARSVELYRGLVANAEGDAEADLRINSSAVDALLEWNLRGELVDVGRKKVGRGDLEAFESAYNAACCCLARGELAQGEMLLKRARALCEGAEELSGEKKRAEVVPILGQMVYVLLRLGRREEAGRIAREIESMGEEVVVDLNTRQIVQVNGMVAGEAQRNPYLAQRVLGHGGETMAKEKPFAFQEAVLKQNRYALELQMGKFDGLAGSVALILSKETAPTLDAYYNHLSVFNAAARAKAQTGKEALKHMLPAMEKRPKDVGLLLTIAQLFVMTGDSSTATTMLEKFLELLEQTGSATELDVRFAPGLIGIMVSLYQSAGRRGSALNELAKAAQHWRRKMQEDSIAMSMGVVNLLKAAGSLMLESEEAEHAELAAELFKDLYERDDSDKYAAAGMLAASPQTATNEQSQSLQSIDRLISTIDIDALENGGIAQPTATTVAVTRKRPAASNDTPKPAKRPRKARLPKDYDPDKRPDPERWLPLRDRSTYRPKGKKGKARREALSQGAVAQGSAAENARPATPSAGVVQGKGSGGGGGGANKKKKGKR</sequence>
<dbReference type="InterPro" id="IPR013699">
    <property type="entry name" value="Signal_recog_part_SRP72_RNA-bd"/>
</dbReference>
<feature type="compositionally biased region" description="Basic residues" evidence="10">
    <location>
        <begin position="601"/>
        <end position="610"/>
    </location>
</feature>
<evidence type="ECO:0000256" key="5">
    <source>
        <dbReference type="ARBA" id="ARBA00022490"/>
    </source>
</evidence>
<evidence type="ECO:0000259" key="11">
    <source>
        <dbReference type="Pfam" id="PF08492"/>
    </source>
</evidence>
<feature type="region of interest" description="Disordered" evidence="10">
    <location>
        <begin position="549"/>
        <end position="659"/>
    </location>
</feature>
<organism evidence="12 13">
    <name type="scientific">Meristemomyces frigidus</name>
    <dbReference type="NCBI Taxonomy" id="1508187"/>
    <lineage>
        <taxon>Eukaryota</taxon>
        <taxon>Fungi</taxon>
        <taxon>Dikarya</taxon>
        <taxon>Ascomycota</taxon>
        <taxon>Pezizomycotina</taxon>
        <taxon>Dothideomycetes</taxon>
        <taxon>Dothideomycetidae</taxon>
        <taxon>Mycosphaerellales</taxon>
        <taxon>Teratosphaeriaceae</taxon>
        <taxon>Meristemomyces</taxon>
    </lineage>
</organism>
<evidence type="ECO:0000256" key="1">
    <source>
        <dbReference type="ARBA" id="ARBA00004240"/>
    </source>
</evidence>
<dbReference type="Proteomes" id="UP001310890">
    <property type="component" value="Unassembled WGS sequence"/>
</dbReference>
<dbReference type="PANTHER" id="PTHR14094">
    <property type="entry name" value="SIGNAL RECOGNITION PARTICLE 72"/>
    <property type="match status" value="1"/>
</dbReference>
<gene>
    <name evidence="12" type="ORF">LTR62_007813</name>
</gene>
<reference evidence="12" key="1">
    <citation type="submission" date="2023-08" db="EMBL/GenBank/DDBJ databases">
        <title>Black Yeasts Isolated from many extreme environments.</title>
        <authorList>
            <person name="Coleine C."/>
            <person name="Stajich J.E."/>
            <person name="Selbmann L."/>
        </authorList>
    </citation>
    <scope>NUCLEOTIDE SEQUENCE</scope>
    <source>
        <strain evidence="12">CCFEE 5401</strain>
    </source>
</reference>
<dbReference type="Gene3D" id="1.25.40.10">
    <property type="entry name" value="Tetratricopeptide repeat domain"/>
    <property type="match status" value="2"/>
</dbReference>
<dbReference type="AlphaFoldDB" id="A0AAN7YD83"/>
<dbReference type="Pfam" id="PF08492">
    <property type="entry name" value="SRP72"/>
    <property type="match status" value="1"/>
</dbReference>
<evidence type="ECO:0000256" key="7">
    <source>
        <dbReference type="ARBA" id="ARBA00023135"/>
    </source>
</evidence>
<evidence type="ECO:0000313" key="12">
    <source>
        <dbReference type="EMBL" id="KAK5108753.1"/>
    </source>
</evidence>
<keyword evidence="5 9" id="KW-0963">Cytoplasm</keyword>
<dbReference type="FunFam" id="1.25.40.10:FF:000512">
    <property type="entry name" value="Signal recognition particle subunit SRP72"/>
    <property type="match status" value="1"/>
</dbReference>
<keyword evidence="7 9" id="KW-0733">Signal recognition particle</keyword>
<evidence type="ECO:0000256" key="6">
    <source>
        <dbReference type="ARBA" id="ARBA00022824"/>
    </source>
</evidence>
<comment type="function">
    <text evidence="9">Component of the signal recognition particle (SRP) complex, a ribonucleoprotein complex that mediates the cotranslational targeting of secretory and membrane proteins to the endoplasmic reticulum (ER).</text>
</comment>
<dbReference type="GO" id="GO:0043022">
    <property type="term" value="F:ribosome binding"/>
    <property type="evidence" value="ECO:0007669"/>
    <property type="project" value="TreeGrafter"/>
</dbReference>
<dbReference type="PANTHER" id="PTHR14094:SF9">
    <property type="entry name" value="SIGNAL RECOGNITION PARTICLE SUBUNIT SRP72"/>
    <property type="match status" value="1"/>
</dbReference>
<keyword evidence="6" id="KW-0256">Endoplasmic reticulum</keyword>
<comment type="similarity">
    <text evidence="3 9">Belongs to the SRP72 family.</text>
</comment>
<evidence type="ECO:0000313" key="13">
    <source>
        <dbReference type="Proteomes" id="UP001310890"/>
    </source>
</evidence>
<evidence type="ECO:0000256" key="8">
    <source>
        <dbReference type="ARBA" id="ARBA00023274"/>
    </source>
</evidence>
<dbReference type="GO" id="GO:0005786">
    <property type="term" value="C:signal recognition particle, endoplasmic reticulum targeting"/>
    <property type="evidence" value="ECO:0007669"/>
    <property type="project" value="UniProtKB-UniRule"/>
</dbReference>